<organism evidence="4 5">
    <name type="scientific">Candidatus Wildermuthbacteria bacterium RIFCSPHIGHO2_12_FULL_40_12</name>
    <dbReference type="NCBI Taxonomy" id="1802457"/>
    <lineage>
        <taxon>Bacteria</taxon>
        <taxon>Candidatus Wildermuthiibacteriota</taxon>
    </lineage>
</organism>
<sequence length="160" mass="18309">MARSELNKLTKLMTILAENKKARFDCDILERFEAGIALIGQEVKSLKTRGISLAGSYVVVKENEVFWVGSKIPPYQPKNAPTDYNPERARKLLLEGREIKYLIGKTRQKGLTLVPLKVYTVKGKIKMEFGVGKGQKQANKKELIKKREAQKEIERKLKEY</sequence>
<comment type="subcellular location">
    <subcellularLocation>
        <location evidence="3">Cytoplasm</location>
    </subcellularLocation>
    <text evidence="3">The tmRNA-SmpB complex associates with stalled 70S ribosomes.</text>
</comment>
<dbReference type="InterPro" id="IPR000037">
    <property type="entry name" value="SsrA-bd_prot"/>
</dbReference>
<reference evidence="4 5" key="1">
    <citation type="journal article" date="2016" name="Nat. Commun.">
        <title>Thousands of microbial genomes shed light on interconnected biogeochemical processes in an aquifer system.</title>
        <authorList>
            <person name="Anantharaman K."/>
            <person name="Brown C.T."/>
            <person name="Hug L.A."/>
            <person name="Sharon I."/>
            <person name="Castelle C.J."/>
            <person name="Probst A.J."/>
            <person name="Thomas B.C."/>
            <person name="Singh A."/>
            <person name="Wilkins M.J."/>
            <person name="Karaoz U."/>
            <person name="Brodie E.L."/>
            <person name="Williams K.H."/>
            <person name="Hubbard S.S."/>
            <person name="Banfield J.F."/>
        </authorList>
    </citation>
    <scope>NUCLEOTIDE SEQUENCE [LARGE SCALE GENOMIC DNA]</scope>
</reference>
<dbReference type="Proteomes" id="UP000177078">
    <property type="component" value="Unassembled WGS sequence"/>
</dbReference>
<dbReference type="CDD" id="cd09294">
    <property type="entry name" value="SmpB"/>
    <property type="match status" value="1"/>
</dbReference>
<comment type="similarity">
    <text evidence="3">Belongs to the SmpB family.</text>
</comment>
<dbReference type="PROSITE" id="PS01317">
    <property type="entry name" value="SSRP"/>
    <property type="match status" value="1"/>
</dbReference>
<comment type="caution">
    <text evidence="4">The sequence shown here is derived from an EMBL/GenBank/DDBJ whole genome shotgun (WGS) entry which is preliminary data.</text>
</comment>
<dbReference type="HAMAP" id="MF_00023">
    <property type="entry name" value="SmpB"/>
    <property type="match status" value="1"/>
</dbReference>
<evidence type="ECO:0000256" key="3">
    <source>
        <dbReference type="HAMAP-Rule" id="MF_00023"/>
    </source>
</evidence>
<dbReference type="GO" id="GO:0003723">
    <property type="term" value="F:RNA binding"/>
    <property type="evidence" value="ECO:0007669"/>
    <property type="project" value="UniProtKB-UniRule"/>
</dbReference>
<dbReference type="InterPro" id="IPR020081">
    <property type="entry name" value="SsrA-bd_prot_CS"/>
</dbReference>
<protein>
    <recommendedName>
        <fullName evidence="3">SsrA-binding protein</fullName>
    </recommendedName>
    <alternativeName>
        <fullName evidence="3">Small protein B</fullName>
    </alternativeName>
</protein>
<dbReference type="PANTHER" id="PTHR30308">
    <property type="entry name" value="TMRNA-BINDING COMPONENT OF TRANS-TRANSLATION TAGGING COMPLEX"/>
    <property type="match status" value="1"/>
</dbReference>
<dbReference type="GO" id="GO:0005829">
    <property type="term" value="C:cytosol"/>
    <property type="evidence" value="ECO:0007669"/>
    <property type="project" value="TreeGrafter"/>
</dbReference>
<comment type="function">
    <text evidence="3">Required for rescue of stalled ribosomes mediated by trans-translation. Binds to transfer-messenger RNA (tmRNA), required for stable association of tmRNA with ribosomes. tmRNA and SmpB together mimic tRNA shape, replacing the anticodon stem-loop with SmpB. tmRNA is encoded by the ssrA gene; the 2 termini fold to resemble tRNA(Ala) and it encodes a 'tag peptide', a short internal open reading frame. During trans-translation Ala-aminoacylated tmRNA acts like a tRNA, entering the A-site of stalled ribosomes, displacing the stalled mRNA. The ribosome then switches to translate the ORF on the tmRNA; the nascent peptide is terminated with the 'tag peptide' encoded by the tmRNA and targeted for degradation. The ribosome is freed to recommence translation, which seems to be the essential function of trans-translation.</text>
</comment>
<dbReference type="NCBIfam" id="TIGR00086">
    <property type="entry name" value="smpB"/>
    <property type="match status" value="1"/>
</dbReference>
<name>A0A1G2REC5_9BACT</name>
<dbReference type="GO" id="GO:0070930">
    <property type="term" value="P:trans-translation-dependent protein tagging"/>
    <property type="evidence" value="ECO:0007669"/>
    <property type="project" value="TreeGrafter"/>
</dbReference>
<evidence type="ECO:0000313" key="5">
    <source>
        <dbReference type="Proteomes" id="UP000177078"/>
    </source>
</evidence>
<dbReference type="GO" id="GO:0070929">
    <property type="term" value="P:trans-translation"/>
    <property type="evidence" value="ECO:0007669"/>
    <property type="project" value="UniProtKB-UniRule"/>
</dbReference>
<evidence type="ECO:0000313" key="4">
    <source>
        <dbReference type="EMBL" id="OHA71097.1"/>
    </source>
</evidence>
<gene>
    <name evidence="3" type="primary">smpB</name>
    <name evidence="4" type="ORF">A3F15_02900</name>
</gene>
<dbReference type="AlphaFoldDB" id="A0A1G2REC5"/>
<evidence type="ECO:0000256" key="1">
    <source>
        <dbReference type="ARBA" id="ARBA00022490"/>
    </source>
</evidence>
<accession>A0A1G2REC5</accession>
<proteinExistence type="inferred from homology"/>
<dbReference type="InterPro" id="IPR023620">
    <property type="entry name" value="SmpB"/>
</dbReference>
<keyword evidence="1 3" id="KW-0963">Cytoplasm</keyword>
<keyword evidence="2 3" id="KW-0694">RNA-binding</keyword>
<evidence type="ECO:0000256" key="2">
    <source>
        <dbReference type="ARBA" id="ARBA00022884"/>
    </source>
</evidence>
<dbReference type="SUPFAM" id="SSF74982">
    <property type="entry name" value="Small protein B (SmpB)"/>
    <property type="match status" value="1"/>
</dbReference>
<dbReference type="Pfam" id="PF01668">
    <property type="entry name" value="SmpB"/>
    <property type="match status" value="1"/>
</dbReference>
<dbReference type="PANTHER" id="PTHR30308:SF2">
    <property type="entry name" value="SSRA-BINDING PROTEIN"/>
    <property type="match status" value="1"/>
</dbReference>
<dbReference type="Gene3D" id="2.40.280.10">
    <property type="match status" value="1"/>
</dbReference>
<dbReference type="EMBL" id="MHUC01000012">
    <property type="protein sequence ID" value="OHA71097.1"/>
    <property type="molecule type" value="Genomic_DNA"/>
</dbReference>
<dbReference type="STRING" id="1802457.A3F15_02900"/>
<dbReference type="NCBIfam" id="NF003843">
    <property type="entry name" value="PRK05422.1"/>
    <property type="match status" value="1"/>
</dbReference>